<dbReference type="PANTHER" id="PTHR30204">
    <property type="entry name" value="REDOX-CYCLING DRUG-SENSING TRANSCRIPTIONAL ACTIVATOR SOXR"/>
    <property type="match status" value="1"/>
</dbReference>
<dbReference type="GO" id="GO:0003700">
    <property type="term" value="F:DNA-binding transcription factor activity"/>
    <property type="evidence" value="ECO:0007669"/>
    <property type="project" value="InterPro"/>
</dbReference>
<dbReference type="PANTHER" id="PTHR30204:SF98">
    <property type="entry name" value="HTH-TYPE TRANSCRIPTIONAL REGULATOR ADHR"/>
    <property type="match status" value="1"/>
</dbReference>
<dbReference type="CDD" id="cd01109">
    <property type="entry name" value="HTH_YyaN"/>
    <property type="match status" value="1"/>
</dbReference>
<dbReference type="KEGG" id="pson:JI735_33215"/>
<evidence type="ECO:0000259" key="2">
    <source>
        <dbReference type="PROSITE" id="PS50937"/>
    </source>
</evidence>
<accession>A0A974SEA0</accession>
<proteinExistence type="predicted"/>
<dbReference type="InterPro" id="IPR000551">
    <property type="entry name" value="MerR-type_HTH_dom"/>
</dbReference>
<dbReference type="InterPro" id="IPR047057">
    <property type="entry name" value="MerR_fam"/>
</dbReference>
<organism evidence="3 4">
    <name type="scientific">Paenibacillus sonchi</name>
    <dbReference type="NCBI Taxonomy" id="373687"/>
    <lineage>
        <taxon>Bacteria</taxon>
        <taxon>Bacillati</taxon>
        <taxon>Bacillota</taxon>
        <taxon>Bacilli</taxon>
        <taxon>Bacillales</taxon>
        <taxon>Paenibacillaceae</taxon>
        <taxon>Paenibacillus</taxon>
        <taxon>Paenibacillus sonchi group</taxon>
    </lineage>
</organism>
<dbReference type="PROSITE" id="PS50937">
    <property type="entry name" value="HTH_MERR_2"/>
    <property type="match status" value="1"/>
</dbReference>
<evidence type="ECO:0000256" key="1">
    <source>
        <dbReference type="ARBA" id="ARBA00023125"/>
    </source>
</evidence>
<dbReference type="SMART" id="SM00422">
    <property type="entry name" value="HTH_MERR"/>
    <property type="match status" value="1"/>
</dbReference>
<keyword evidence="1" id="KW-0238">DNA-binding</keyword>
<dbReference type="GO" id="GO:0003677">
    <property type="term" value="F:DNA binding"/>
    <property type="evidence" value="ECO:0007669"/>
    <property type="project" value="UniProtKB-KW"/>
</dbReference>
<dbReference type="Gene3D" id="1.10.1660.10">
    <property type="match status" value="1"/>
</dbReference>
<dbReference type="AlphaFoldDB" id="A0A974SEA0"/>
<sequence length="128" mass="14758">MFSINEIVKITGLPASTLRYYEEVGILPVVNRNSGGRREYSEEILEWLELIIALKNTGMTIEEIKAYTDLILQGDETLDARKDFLSAHKMKVEKSVLQTQLHLEKIIRKIAIYDILMYKQTSDKKALL</sequence>
<reference evidence="3 4" key="1">
    <citation type="submission" date="2021-01" db="EMBL/GenBank/DDBJ databases">
        <title>Whole genome sequence of Paenibacillus sonchi LMG 24727 for comparative genomics.</title>
        <authorList>
            <person name="Lee G."/>
            <person name="Kim M.-J."/>
            <person name="Lim K."/>
            <person name="Shin J.-H."/>
        </authorList>
    </citation>
    <scope>NUCLEOTIDE SEQUENCE [LARGE SCALE GENOMIC DNA]</scope>
    <source>
        <strain evidence="3 4">LMG 24727</strain>
    </source>
</reference>
<dbReference type="Proteomes" id="UP000595841">
    <property type="component" value="Chromosome"/>
</dbReference>
<dbReference type="SUPFAM" id="SSF46955">
    <property type="entry name" value="Putative DNA-binding domain"/>
    <property type="match status" value="1"/>
</dbReference>
<evidence type="ECO:0000313" key="4">
    <source>
        <dbReference type="Proteomes" id="UP000595841"/>
    </source>
</evidence>
<dbReference type="EMBL" id="CP068595">
    <property type="protein sequence ID" value="QQZ61180.1"/>
    <property type="molecule type" value="Genomic_DNA"/>
</dbReference>
<protein>
    <submittedName>
        <fullName evidence="3">MerR family transcriptional regulator</fullName>
    </submittedName>
</protein>
<dbReference type="Pfam" id="PF13411">
    <property type="entry name" value="MerR_1"/>
    <property type="match status" value="1"/>
</dbReference>
<keyword evidence="4" id="KW-1185">Reference proteome</keyword>
<dbReference type="RefSeq" id="WP_039834015.1">
    <property type="nucleotide sequence ID" value="NZ_CP068595.1"/>
</dbReference>
<name>A0A974SEA0_9BACL</name>
<dbReference type="InterPro" id="IPR009061">
    <property type="entry name" value="DNA-bd_dom_put_sf"/>
</dbReference>
<gene>
    <name evidence="3" type="ORF">JI735_33215</name>
</gene>
<feature type="domain" description="HTH merR-type" evidence="2">
    <location>
        <begin position="1"/>
        <end position="70"/>
    </location>
</feature>
<evidence type="ECO:0000313" key="3">
    <source>
        <dbReference type="EMBL" id="QQZ61180.1"/>
    </source>
</evidence>